<organism evidence="14 15">
    <name type="scientific">Caloramator quimbayensis</name>
    <dbReference type="NCBI Taxonomy" id="1147123"/>
    <lineage>
        <taxon>Bacteria</taxon>
        <taxon>Bacillati</taxon>
        <taxon>Bacillota</taxon>
        <taxon>Clostridia</taxon>
        <taxon>Eubacteriales</taxon>
        <taxon>Clostridiaceae</taxon>
        <taxon>Caloramator</taxon>
    </lineage>
</organism>
<dbReference type="RefSeq" id="WP_078697816.1">
    <property type="nucleotide sequence ID" value="NZ_FUYH01000042.1"/>
</dbReference>
<comment type="catalytic activity">
    <reaction evidence="1">
        <text>(7,8-dihydropterin-6-yl)methyl diphosphate + 4-aminobenzoate = 7,8-dihydropteroate + diphosphate</text>
        <dbReference type="Rhea" id="RHEA:19949"/>
        <dbReference type="ChEBI" id="CHEBI:17836"/>
        <dbReference type="ChEBI" id="CHEBI:17839"/>
        <dbReference type="ChEBI" id="CHEBI:33019"/>
        <dbReference type="ChEBI" id="CHEBI:72950"/>
        <dbReference type="EC" id="2.5.1.15"/>
    </reaction>
</comment>
<evidence type="ECO:0000256" key="9">
    <source>
        <dbReference type="ARBA" id="ARBA00022842"/>
    </source>
</evidence>
<feature type="domain" description="Pterin-binding" evidence="13">
    <location>
        <begin position="17"/>
        <end position="272"/>
    </location>
</feature>
<dbReference type="AlphaFoldDB" id="A0A1T4YF97"/>
<dbReference type="PANTHER" id="PTHR20941">
    <property type="entry name" value="FOLATE SYNTHESIS PROTEINS"/>
    <property type="match status" value="1"/>
</dbReference>
<protein>
    <recommendedName>
        <fullName evidence="6">Dihydropteroate synthase</fullName>
        <ecNumber evidence="5">2.5.1.15</ecNumber>
    </recommendedName>
    <alternativeName>
        <fullName evidence="11">Dihydropteroate pyrophosphorylase</fullName>
    </alternativeName>
</protein>
<evidence type="ECO:0000256" key="7">
    <source>
        <dbReference type="ARBA" id="ARBA00022679"/>
    </source>
</evidence>
<evidence type="ECO:0000256" key="12">
    <source>
        <dbReference type="ARBA" id="ARBA00053449"/>
    </source>
</evidence>
<dbReference type="PROSITE" id="PS00793">
    <property type="entry name" value="DHPS_2"/>
    <property type="match status" value="1"/>
</dbReference>
<dbReference type="GO" id="GO:0004156">
    <property type="term" value="F:dihydropteroate synthase activity"/>
    <property type="evidence" value="ECO:0007669"/>
    <property type="project" value="UniProtKB-EC"/>
</dbReference>
<dbReference type="Proteomes" id="UP000190105">
    <property type="component" value="Unassembled WGS sequence"/>
</dbReference>
<dbReference type="GO" id="GO:0046654">
    <property type="term" value="P:tetrahydrofolate biosynthetic process"/>
    <property type="evidence" value="ECO:0007669"/>
    <property type="project" value="UniProtKB-UniPathway"/>
</dbReference>
<evidence type="ECO:0000256" key="8">
    <source>
        <dbReference type="ARBA" id="ARBA00022723"/>
    </source>
</evidence>
<dbReference type="PANTHER" id="PTHR20941:SF1">
    <property type="entry name" value="FOLIC ACID SYNTHESIS PROTEIN FOL1"/>
    <property type="match status" value="1"/>
</dbReference>
<evidence type="ECO:0000256" key="4">
    <source>
        <dbReference type="ARBA" id="ARBA00009503"/>
    </source>
</evidence>
<dbReference type="InterPro" id="IPR011005">
    <property type="entry name" value="Dihydropteroate_synth-like_sf"/>
</dbReference>
<keyword evidence="8" id="KW-0479">Metal-binding</keyword>
<sequence>MNHIILRDGKKFVFDSTKIMGILNITPDSFYEGSRVATVDLALHRALEMIEEGADILDIGGESTRPGSEPISEDEEIERVIPIIEAIRKFNKEILISVDTYRAKTAEYSIKAGADIINDISAMTFDKDMAKVVKEYDVPVILMHIKGTPKNMQSNPYYDDVLKEVYEFLKERIEYAKSFGIEKEKIIIDPGIGFGKLLEHNIELIKNIDYFNKLSCPILLAHSRKSSIGAVLGNLPPKDRLEGTIAVSCFAALKGVDMIRVHDVKENKRALKMIEVLR</sequence>
<dbReference type="Pfam" id="PF00809">
    <property type="entry name" value="Pterin_bind"/>
    <property type="match status" value="1"/>
</dbReference>
<comment type="cofactor">
    <cofactor evidence="2">
        <name>Mg(2+)</name>
        <dbReference type="ChEBI" id="CHEBI:18420"/>
    </cofactor>
</comment>
<reference evidence="15" key="1">
    <citation type="submission" date="2017-02" db="EMBL/GenBank/DDBJ databases">
        <authorList>
            <person name="Varghese N."/>
            <person name="Submissions S."/>
        </authorList>
    </citation>
    <scope>NUCLEOTIDE SEQUENCE [LARGE SCALE GENOMIC DNA]</scope>
    <source>
        <strain evidence="15">USBA 833</strain>
    </source>
</reference>
<evidence type="ECO:0000256" key="10">
    <source>
        <dbReference type="ARBA" id="ARBA00022909"/>
    </source>
</evidence>
<dbReference type="FunFam" id="3.20.20.20:FF:000006">
    <property type="entry name" value="Dihydropteroate synthase"/>
    <property type="match status" value="1"/>
</dbReference>
<evidence type="ECO:0000256" key="5">
    <source>
        <dbReference type="ARBA" id="ARBA00012458"/>
    </source>
</evidence>
<dbReference type="GO" id="GO:0005829">
    <property type="term" value="C:cytosol"/>
    <property type="evidence" value="ECO:0007669"/>
    <property type="project" value="TreeGrafter"/>
</dbReference>
<keyword evidence="15" id="KW-1185">Reference proteome</keyword>
<dbReference type="PROSITE" id="PS50972">
    <property type="entry name" value="PTERIN_BINDING"/>
    <property type="match status" value="1"/>
</dbReference>
<evidence type="ECO:0000256" key="11">
    <source>
        <dbReference type="ARBA" id="ARBA00030193"/>
    </source>
</evidence>
<dbReference type="EMBL" id="FUYH01000042">
    <property type="protein sequence ID" value="SKB00228.1"/>
    <property type="molecule type" value="Genomic_DNA"/>
</dbReference>
<dbReference type="STRING" id="1147123.SAMN05443428_1424"/>
<dbReference type="UniPathway" id="UPA00077">
    <property type="reaction ID" value="UER00156"/>
</dbReference>
<dbReference type="InterPro" id="IPR045031">
    <property type="entry name" value="DHP_synth-like"/>
</dbReference>
<comment type="pathway">
    <text evidence="3">Cofactor biosynthesis; tetrahydrofolate biosynthesis; 7,8-dihydrofolate from 2-amino-4-hydroxy-6-hydroxymethyl-7,8-dihydropteridine diphosphate and 4-aminobenzoate: step 1/2.</text>
</comment>
<accession>A0A1T4YF97</accession>
<evidence type="ECO:0000259" key="13">
    <source>
        <dbReference type="PROSITE" id="PS50972"/>
    </source>
</evidence>
<evidence type="ECO:0000256" key="3">
    <source>
        <dbReference type="ARBA" id="ARBA00004763"/>
    </source>
</evidence>
<keyword evidence="10" id="KW-0289">Folate biosynthesis</keyword>
<evidence type="ECO:0000313" key="14">
    <source>
        <dbReference type="EMBL" id="SKB00228.1"/>
    </source>
</evidence>
<evidence type="ECO:0000256" key="2">
    <source>
        <dbReference type="ARBA" id="ARBA00001946"/>
    </source>
</evidence>
<proteinExistence type="inferred from homology"/>
<keyword evidence="7" id="KW-0808">Transferase</keyword>
<gene>
    <name evidence="14" type="ORF">SAMN05443428_1424</name>
</gene>
<dbReference type="CDD" id="cd00739">
    <property type="entry name" value="DHPS"/>
    <property type="match status" value="1"/>
</dbReference>
<dbReference type="InterPro" id="IPR000489">
    <property type="entry name" value="Pterin-binding_dom"/>
</dbReference>
<comment type="similarity">
    <text evidence="4">Belongs to the DHPS family.</text>
</comment>
<keyword evidence="9" id="KW-0460">Magnesium</keyword>
<evidence type="ECO:0000256" key="1">
    <source>
        <dbReference type="ARBA" id="ARBA00000012"/>
    </source>
</evidence>
<dbReference type="OrthoDB" id="9811744at2"/>
<dbReference type="NCBIfam" id="TIGR01496">
    <property type="entry name" value="DHPS"/>
    <property type="match status" value="1"/>
</dbReference>
<dbReference type="SUPFAM" id="SSF51717">
    <property type="entry name" value="Dihydropteroate synthetase-like"/>
    <property type="match status" value="1"/>
</dbReference>
<evidence type="ECO:0000313" key="15">
    <source>
        <dbReference type="Proteomes" id="UP000190105"/>
    </source>
</evidence>
<dbReference type="GO" id="GO:0046872">
    <property type="term" value="F:metal ion binding"/>
    <property type="evidence" value="ECO:0007669"/>
    <property type="project" value="UniProtKB-KW"/>
</dbReference>
<dbReference type="EC" id="2.5.1.15" evidence="5"/>
<dbReference type="InterPro" id="IPR006390">
    <property type="entry name" value="DHP_synth_dom"/>
</dbReference>
<name>A0A1T4YF97_9CLOT</name>
<evidence type="ECO:0000256" key="6">
    <source>
        <dbReference type="ARBA" id="ARBA00016919"/>
    </source>
</evidence>
<comment type="function">
    <text evidence="12">Catalyzes the condensation of para-aminobenzoate (pABA) with 6-hydroxymethyl-7,8-dihydropterin diphosphate (DHPt-PP) to form 7,8-dihydropteroate (H2Pte), the immediate precursor of folate derivatives.</text>
</comment>
<dbReference type="GO" id="GO:0046656">
    <property type="term" value="P:folic acid biosynthetic process"/>
    <property type="evidence" value="ECO:0007669"/>
    <property type="project" value="UniProtKB-KW"/>
</dbReference>
<dbReference type="Gene3D" id="3.20.20.20">
    <property type="entry name" value="Dihydropteroate synthase-like"/>
    <property type="match status" value="1"/>
</dbReference>